<dbReference type="SUPFAM" id="SSF51366">
    <property type="entry name" value="Ribulose-phoshate binding barrel"/>
    <property type="match status" value="1"/>
</dbReference>
<keyword evidence="8 10" id="KW-0479">Metal-binding</keyword>
<dbReference type="PANTHER" id="PTHR11749">
    <property type="entry name" value="RIBULOSE-5-PHOSPHATE-3-EPIMERASE"/>
    <property type="match status" value="1"/>
</dbReference>
<evidence type="ECO:0000256" key="10">
    <source>
        <dbReference type="HAMAP-Rule" id="MF_02227"/>
    </source>
</evidence>
<dbReference type="InterPro" id="IPR026019">
    <property type="entry name" value="Ribul_P_3_epim"/>
</dbReference>
<evidence type="ECO:0000256" key="13">
    <source>
        <dbReference type="PIRSR" id="PIRSR001461-2"/>
    </source>
</evidence>
<dbReference type="Pfam" id="PF00834">
    <property type="entry name" value="Ribul_P_3_epim"/>
    <property type="match status" value="1"/>
</dbReference>
<evidence type="ECO:0000256" key="2">
    <source>
        <dbReference type="ARBA" id="ARBA00001936"/>
    </source>
</evidence>
<comment type="function">
    <text evidence="10">Catalyzes the reversible epimerization of D-ribulose 5-phosphate to D-xylulose 5-phosphate.</text>
</comment>
<dbReference type="InterPro" id="IPR013785">
    <property type="entry name" value="Aldolase_TIM"/>
</dbReference>
<protein>
    <recommendedName>
        <fullName evidence="7 10">Ribulose-phosphate 3-epimerase</fullName>
        <ecNumber evidence="7 10">5.1.3.1</ecNumber>
    </recommendedName>
</protein>
<keyword evidence="13" id="KW-0862">Zinc</keyword>
<feature type="binding site" evidence="10 14">
    <location>
        <position position="7"/>
    </location>
    <ligand>
        <name>substrate</name>
    </ligand>
</feature>
<keyword evidence="10 11" id="KW-0119">Carbohydrate metabolism</keyword>
<feature type="active site" description="Proton donor" evidence="10 12">
    <location>
        <position position="174"/>
    </location>
</feature>
<feature type="binding site" evidence="10 13">
    <location>
        <position position="32"/>
    </location>
    <ligand>
        <name>a divalent metal cation</name>
        <dbReference type="ChEBI" id="CHEBI:60240"/>
    </ligand>
</feature>
<keyword evidence="13" id="KW-0170">Cobalt</keyword>
<comment type="cofactor">
    <cofactor evidence="10 13">
        <name>a divalent metal cation</name>
        <dbReference type="ChEBI" id="CHEBI:60240"/>
    </cofactor>
    <text evidence="10 13">Binds 1 divalent metal cation per subunit.</text>
</comment>
<dbReference type="GO" id="GO:0019323">
    <property type="term" value="P:pentose catabolic process"/>
    <property type="evidence" value="ECO:0007669"/>
    <property type="project" value="UniProtKB-UniRule"/>
</dbReference>
<feature type="binding site" evidence="10 14">
    <location>
        <begin position="196"/>
        <end position="197"/>
    </location>
    <ligand>
        <name>substrate</name>
    </ligand>
</feature>
<dbReference type="InterPro" id="IPR011060">
    <property type="entry name" value="RibuloseP-bd_barrel"/>
</dbReference>
<dbReference type="NCBIfam" id="TIGR01163">
    <property type="entry name" value="rpe"/>
    <property type="match status" value="1"/>
</dbReference>
<comment type="caution">
    <text evidence="15">The sequence shown here is derived from an EMBL/GenBank/DDBJ whole genome shotgun (WGS) entry which is preliminary data.</text>
</comment>
<evidence type="ECO:0000256" key="7">
    <source>
        <dbReference type="ARBA" id="ARBA00013188"/>
    </source>
</evidence>
<keyword evidence="13" id="KW-0464">Manganese</keyword>
<accession>A0A4Q1RG10</accession>
<feature type="binding site" evidence="10 13">
    <location>
        <position position="34"/>
    </location>
    <ligand>
        <name>a divalent metal cation</name>
        <dbReference type="ChEBI" id="CHEBI:60240"/>
    </ligand>
</feature>
<evidence type="ECO:0000313" key="16">
    <source>
        <dbReference type="Proteomes" id="UP000290106"/>
    </source>
</evidence>
<organism evidence="15 16">
    <name type="scientific">Blautia faecicola</name>
    <dbReference type="NCBI Taxonomy" id="2509240"/>
    <lineage>
        <taxon>Bacteria</taxon>
        <taxon>Bacillati</taxon>
        <taxon>Bacillota</taxon>
        <taxon>Clostridia</taxon>
        <taxon>Lachnospirales</taxon>
        <taxon>Lachnospiraceae</taxon>
        <taxon>Blautia</taxon>
    </lineage>
</organism>
<evidence type="ECO:0000256" key="14">
    <source>
        <dbReference type="PIRSR" id="PIRSR001461-3"/>
    </source>
</evidence>
<comment type="catalytic activity">
    <reaction evidence="1 10 11">
        <text>D-ribulose 5-phosphate = D-xylulose 5-phosphate</text>
        <dbReference type="Rhea" id="RHEA:13677"/>
        <dbReference type="ChEBI" id="CHEBI:57737"/>
        <dbReference type="ChEBI" id="CHEBI:58121"/>
        <dbReference type="EC" id="5.1.3.1"/>
    </reaction>
</comment>
<gene>
    <name evidence="10" type="primary">rpe</name>
    <name evidence="15" type="ORF">ETP43_04535</name>
</gene>
<comment type="cofactor">
    <cofactor evidence="5">
        <name>Fe(2+)</name>
        <dbReference type="ChEBI" id="CHEBI:29033"/>
    </cofactor>
</comment>
<comment type="pathway">
    <text evidence="10">Carbohydrate degradation.</text>
</comment>
<dbReference type="PIRSF" id="PIRSF001461">
    <property type="entry name" value="RPE"/>
    <property type="match status" value="1"/>
</dbReference>
<evidence type="ECO:0000313" key="15">
    <source>
        <dbReference type="EMBL" id="RXS74543.1"/>
    </source>
</evidence>
<dbReference type="OrthoDB" id="1645589at2"/>
<evidence type="ECO:0000256" key="12">
    <source>
        <dbReference type="PIRSR" id="PIRSR001461-1"/>
    </source>
</evidence>
<dbReference type="InterPro" id="IPR000056">
    <property type="entry name" value="Ribul_P_3_epim-like"/>
</dbReference>
<dbReference type="GO" id="GO:0004750">
    <property type="term" value="F:D-ribulose-phosphate 3-epimerase activity"/>
    <property type="evidence" value="ECO:0007669"/>
    <property type="project" value="UniProtKB-UniRule"/>
</dbReference>
<comment type="cofactor">
    <cofactor evidence="3">
        <name>Co(2+)</name>
        <dbReference type="ChEBI" id="CHEBI:48828"/>
    </cofactor>
</comment>
<feature type="binding site" evidence="10 13">
    <location>
        <position position="174"/>
    </location>
    <ligand>
        <name>a divalent metal cation</name>
        <dbReference type="ChEBI" id="CHEBI:60240"/>
    </ligand>
</feature>
<evidence type="ECO:0000256" key="8">
    <source>
        <dbReference type="ARBA" id="ARBA00022723"/>
    </source>
</evidence>
<dbReference type="HAMAP" id="MF_02227">
    <property type="entry name" value="RPE"/>
    <property type="match status" value="1"/>
</dbReference>
<dbReference type="RefSeq" id="WP_129257174.1">
    <property type="nucleotide sequence ID" value="NZ_SDKC01000001.1"/>
</dbReference>
<evidence type="ECO:0000256" key="11">
    <source>
        <dbReference type="PIRNR" id="PIRNR001461"/>
    </source>
</evidence>
<dbReference type="Proteomes" id="UP000290106">
    <property type="component" value="Unassembled WGS sequence"/>
</dbReference>
<dbReference type="Gene3D" id="3.20.20.70">
    <property type="entry name" value="Aldolase class I"/>
    <property type="match status" value="1"/>
</dbReference>
<keyword evidence="9 10" id="KW-0413">Isomerase</keyword>
<sequence length="218" mass="23813">MYQLSPSILAADFNCLGEQIRQVEEAGVEWLHIDVMDGAFVPSISFGMPVIASIRKNSSLFFDVHLMIEEPGRYIEEFKKSGADMLTVHAEACKHLDSTLREIRKAGMKVGVAINPGTPVSQLECVLDLVDMVLVMTVNPGFGGQSYIESCTGKVQKLRKMITDAGLDVDIQVDGGINEKTIDKVLDAGANILVAGSAVFGGNIGENVRRLKERMERR</sequence>
<comment type="cofactor">
    <cofactor evidence="2">
        <name>Mn(2+)</name>
        <dbReference type="ChEBI" id="CHEBI:29035"/>
    </cofactor>
</comment>
<feature type="binding site" evidence="10">
    <location>
        <begin position="174"/>
        <end position="176"/>
    </location>
    <ligand>
        <name>substrate</name>
    </ligand>
</feature>
<keyword evidence="16" id="KW-1185">Reference proteome</keyword>
<dbReference type="CDD" id="cd00429">
    <property type="entry name" value="RPE"/>
    <property type="match status" value="1"/>
</dbReference>
<dbReference type="GO" id="GO:0046872">
    <property type="term" value="F:metal ion binding"/>
    <property type="evidence" value="ECO:0007669"/>
    <property type="project" value="UniProtKB-UniRule"/>
</dbReference>
<dbReference type="EMBL" id="SDKC01000001">
    <property type="protein sequence ID" value="RXS74543.1"/>
    <property type="molecule type" value="Genomic_DNA"/>
</dbReference>
<dbReference type="FunFam" id="3.20.20.70:FF:000004">
    <property type="entry name" value="Ribulose-phosphate 3-epimerase"/>
    <property type="match status" value="1"/>
</dbReference>
<comment type="similarity">
    <text evidence="6 10 11">Belongs to the ribulose-phosphate 3-epimerase family.</text>
</comment>
<reference evidence="15 16" key="1">
    <citation type="submission" date="2019-01" db="EMBL/GenBank/DDBJ databases">
        <title>Blautia sp. nov. KGMB01111 isolated human feces.</title>
        <authorList>
            <person name="Park J.-E."/>
            <person name="Kim J.-S."/>
            <person name="Park S.-H."/>
        </authorList>
    </citation>
    <scope>NUCLEOTIDE SEQUENCE [LARGE SCALE GENOMIC DNA]</scope>
    <source>
        <strain evidence="15 16">KGMB01111</strain>
    </source>
</reference>
<evidence type="ECO:0000256" key="5">
    <source>
        <dbReference type="ARBA" id="ARBA00001954"/>
    </source>
</evidence>
<dbReference type="GO" id="GO:0005737">
    <property type="term" value="C:cytoplasm"/>
    <property type="evidence" value="ECO:0007669"/>
    <property type="project" value="UniProtKB-ARBA"/>
</dbReference>
<evidence type="ECO:0000256" key="4">
    <source>
        <dbReference type="ARBA" id="ARBA00001947"/>
    </source>
</evidence>
<feature type="active site" description="Proton acceptor" evidence="10 12">
    <location>
        <position position="34"/>
    </location>
</feature>
<feature type="binding site" evidence="10 14">
    <location>
        <begin position="141"/>
        <end position="144"/>
    </location>
    <ligand>
        <name>substrate</name>
    </ligand>
</feature>
<dbReference type="EC" id="5.1.3.1" evidence="7 10"/>
<feature type="binding site" evidence="10 14">
    <location>
        <position position="65"/>
    </location>
    <ligand>
        <name>substrate</name>
    </ligand>
</feature>
<dbReference type="AlphaFoldDB" id="A0A4Q1RG10"/>
<evidence type="ECO:0000256" key="6">
    <source>
        <dbReference type="ARBA" id="ARBA00009541"/>
    </source>
</evidence>
<evidence type="ECO:0000256" key="3">
    <source>
        <dbReference type="ARBA" id="ARBA00001941"/>
    </source>
</evidence>
<evidence type="ECO:0000256" key="9">
    <source>
        <dbReference type="ARBA" id="ARBA00023235"/>
    </source>
</evidence>
<feature type="binding site" evidence="10 13">
    <location>
        <position position="65"/>
    </location>
    <ligand>
        <name>a divalent metal cation</name>
        <dbReference type="ChEBI" id="CHEBI:60240"/>
    </ligand>
</feature>
<dbReference type="NCBIfam" id="NF004076">
    <property type="entry name" value="PRK05581.1-4"/>
    <property type="match status" value="1"/>
</dbReference>
<dbReference type="GO" id="GO:0006098">
    <property type="term" value="P:pentose-phosphate shunt"/>
    <property type="evidence" value="ECO:0007669"/>
    <property type="project" value="UniProtKB-UniRule"/>
</dbReference>
<evidence type="ECO:0000256" key="1">
    <source>
        <dbReference type="ARBA" id="ARBA00001782"/>
    </source>
</evidence>
<name>A0A4Q1RG10_9FIRM</name>
<comment type="cofactor">
    <cofactor evidence="4">
        <name>Zn(2+)</name>
        <dbReference type="ChEBI" id="CHEBI:29105"/>
    </cofactor>
</comment>
<proteinExistence type="inferred from homology"/>
<feature type="binding site" evidence="14">
    <location>
        <position position="176"/>
    </location>
    <ligand>
        <name>substrate</name>
    </ligand>
</feature>